<name>E6QE80_9ZZZZ</name>
<evidence type="ECO:0000256" key="1">
    <source>
        <dbReference type="ARBA" id="ARBA00006611"/>
    </source>
</evidence>
<protein>
    <submittedName>
        <fullName evidence="4">Type II secretion system protein E</fullName>
    </submittedName>
</protein>
<dbReference type="InterPro" id="IPR050921">
    <property type="entry name" value="T4SS_GSP_E_ATPase"/>
</dbReference>
<dbReference type="InterPro" id="IPR027417">
    <property type="entry name" value="P-loop_NTPase"/>
</dbReference>
<evidence type="ECO:0000313" key="4">
    <source>
        <dbReference type="EMBL" id="CBI05490.1"/>
    </source>
</evidence>
<dbReference type="PANTHER" id="PTHR30486:SF15">
    <property type="entry name" value="TYPE II_IV SECRETION SYSTEM ATPASE"/>
    <property type="match status" value="1"/>
</dbReference>
<dbReference type="InterPro" id="IPR001482">
    <property type="entry name" value="T2SS/T4SS_dom"/>
</dbReference>
<feature type="domain" description="Bacterial type II secretion system protein E" evidence="3">
    <location>
        <begin position="97"/>
        <end position="372"/>
    </location>
</feature>
<dbReference type="Gene3D" id="3.40.50.300">
    <property type="entry name" value="P-loop containing nucleotide triphosphate hydrolases"/>
    <property type="match status" value="1"/>
</dbReference>
<dbReference type="SUPFAM" id="SSF52540">
    <property type="entry name" value="P-loop containing nucleoside triphosphate hydrolases"/>
    <property type="match status" value="1"/>
</dbReference>
<evidence type="ECO:0000259" key="3">
    <source>
        <dbReference type="Pfam" id="PF00437"/>
    </source>
</evidence>
<dbReference type="CDD" id="cd01130">
    <property type="entry name" value="VirB11-like_ATPase"/>
    <property type="match status" value="1"/>
</dbReference>
<proteinExistence type="inferred from homology"/>
<reference evidence="4" key="1">
    <citation type="submission" date="2009-10" db="EMBL/GenBank/DDBJ databases">
        <title>Diversity of trophic interactions inside an arsenic-rich microbial ecosystem.</title>
        <authorList>
            <person name="Bertin P.N."/>
            <person name="Heinrich-Salmeron A."/>
            <person name="Pelletier E."/>
            <person name="Goulhen-Chollet F."/>
            <person name="Arsene-Ploetze F."/>
            <person name="Gallien S."/>
            <person name="Calteau A."/>
            <person name="Vallenet D."/>
            <person name="Casiot C."/>
            <person name="Chane-Woon-Ming B."/>
            <person name="Giloteaux L."/>
            <person name="Barakat M."/>
            <person name="Bonnefoy V."/>
            <person name="Bruneel O."/>
            <person name="Chandler M."/>
            <person name="Cleiss J."/>
            <person name="Duran R."/>
            <person name="Elbaz-Poulichet F."/>
            <person name="Fonknechten N."/>
            <person name="Lauga B."/>
            <person name="Mornico D."/>
            <person name="Ortet P."/>
            <person name="Schaeffer C."/>
            <person name="Siguier P."/>
            <person name="Alexander Thil Smith A."/>
            <person name="Van Dorsselaer A."/>
            <person name="Weissenbach J."/>
            <person name="Medigue C."/>
            <person name="Le Paslier D."/>
        </authorList>
    </citation>
    <scope>NUCLEOTIDE SEQUENCE</scope>
</reference>
<dbReference type="GO" id="GO:0016887">
    <property type="term" value="F:ATP hydrolysis activity"/>
    <property type="evidence" value="ECO:0007669"/>
    <property type="project" value="InterPro"/>
</dbReference>
<accession>E6QE80</accession>
<dbReference type="Pfam" id="PF00437">
    <property type="entry name" value="T2SSE"/>
    <property type="match status" value="1"/>
</dbReference>
<dbReference type="Gene3D" id="3.30.450.380">
    <property type="match status" value="1"/>
</dbReference>
<feature type="compositionally biased region" description="Basic and acidic residues" evidence="2">
    <location>
        <begin position="435"/>
        <end position="449"/>
    </location>
</feature>
<feature type="region of interest" description="Disordered" evidence="2">
    <location>
        <begin position="421"/>
        <end position="449"/>
    </location>
</feature>
<comment type="similarity">
    <text evidence="1">Belongs to the GSP E family.</text>
</comment>
<dbReference type="AlphaFoldDB" id="E6QE80"/>
<gene>
    <name evidence="4" type="ORF">CARN5_0973</name>
</gene>
<evidence type="ECO:0000256" key="2">
    <source>
        <dbReference type="SAM" id="MobiDB-lite"/>
    </source>
</evidence>
<dbReference type="PANTHER" id="PTHR30486">
    <property type="entry name" value="TWITCHING MOTILITY PROTEIN PILT"/>
    <property type="match status" value="1"/>
</dbReference>
<sequence>MEDDGMTDDSPFGAQPFDMATAKALNQQDAYQQFKGYLHLRLIDRVEEIGADFAELSRGAVYRFVSLELDRLMAERPYPLNEKETEVLINQLTDELTGYGPLETALKDPEIEDILVNGPREIYLGRKGTLEHSDLVFQDEAHLMRIIYRLLGATGRRVDESSPTVDARLSNVGRINVVIPPLALNGPVISIRRFPAHPLRAEDLIEKATLNAPILQFLEFAVRARCNILVSGGTSSGKTTFLNVIASYISDEERVVTIEDTAELQLQSRHVVRLESRPGGHDGTGTVNVRDLLRNTLRMRPDRIVVGEVRGGEALEMMQAMTTGHDGSLGTIHANSPREALQRLEILLSFGGFPGNESSMRRQIASAIDLIVQIERFPDGRRRITSVTEVTGVGDNIIATQEHFRYEPQENRENKTVDRWISTGINPRSPKLAKYRPESSEKDQFGWLE</sequence>
<dbReference type="EMBL" id="CABP01000120">
    <property type="protein sequence ID" value="CBI05490.1"/>
    <property type="molecule type" value="Genomic_DNA"/>
</dbReference>
<organism evidence="4">
    <name type="scientific">mine drainage metagenome</name>
    <dbReference type="NCBI Taxonomy" id="410659"/>
    <lineage>
        <taxon>unclassified sequences</taxon>
        <taxon>metagenomes</taxon>
        <taxon>ecological metagenomes</taxon>
    </lineage>
</organism>
<comment type="caution">
    <text evidence="4">The sequence shown here is derived from an EMBL/GenBank/DDBJ whole genome shotgun (WGS) entry which is preliminary data.</text>
</comment>